<reference evidence="4" key="1">
    <citation type="journal article" date="2019" name="Int. J. Syst. Evol. Microbiol.">
        <title>The Global Catalogue of Microorganisms (GCM) 10K type strain sequencing project: providing services to taxonomists for standard genome sequencing and annotation.</title>
        <authorList>
            <consortium name="The Broad Institute Genomics Platform"/>
            <consortium name="The Broad Institute Genome Sequencing Center for Infectious Disease"/>
            <person name="Wu L."/>
            <person name="Ma J."/>
        </authorList>
    </citation>
    <scope>NUCLEOTIDE SEQUENCE [LARGE SCALE GENOMIC DNA]</scope>
    <source>
        <strain evidence="4">JCM 16902</strain>
    </source>
</reference>
<dbReference type="Pfam" id="PF14200">
    <property type="entry name" value="RicinB_lectin_2"/>
    <property type="match status" value="1"/>
</dbReference>
<dbReference type="InterPro" id="IPR000772">
    <property type="entry name" value="Ricin_B_lectin"/>
</dbReference>
<name>A0ABP6ZWE7_9ACTN</name>
<accession>A0ABP6ZWE7</accession>
<evidence type="ECO:0000256" key="1">
    <source>
        <dbReference type="SAM" id="MobiDB-lite"/>
    </source>
</evidence>
<feature type="region of interest" description="Disordered" evidence="1">
    <location>
        <begin position="1"/>
        <end position="23"/>
    </location>
</feature>
<proteinExistence type="predicted"/>
<evidence type="ECO:0000313" key="3">
    <source>
        <dbReference type="EMBL" id="GAA3620543.1"/>
    </source>
</evidence>
<comment type="caution">
    <text evidence="3">The sequence shown here is derived from an EMBL/GenBank/DDBJ whole genome shotgun (WGS) entry which is preliminary data.</text>
</comment>
<feature type="compositionally biased region" description="Low complexity" evidence="1">
    <location>
        <begin position="99"/>
        <end position="112"/>
    </location>
</feature>
<dbReference type="Gene3D" id="2.80.10.50">
    <property type="match status" value="1"/>
</dbReference>
<organism evidence="3 4">
    <name type="scientific">Kineosporia mesophila</name>
    <dbReference type="NCBI Taxonomy" id="566012"/>
    <lineage>
        <taxon>Bacteria</taxon>
        <taxon>Bacillati</taxon>
        <taxon>Actinomycetota</taxon>
        <taxon>Actinomycetes</taxon>
        <taxon>Kineosporiales</taxon>
        <taxon>Kineosporiaceae</taxon>
        <taxon>Kineosporia</taxon>
    </lineage>
</organism>
<feature type="domain" description="Ricin B lectin" evidence="2">
    <location>
        <begin position="210"/>
        <end position="293"/>
    </location>
</feature>
<protein>
    <recommendedName>
        <fullName evidence="2">Ricin B lectin domain-containing protein</fullName>
    </recommendedName>
</protein>
<dbReference type="InterPro" id="IPR035992">
    <property type="entry name" value="Ricin_B-like_lectins"/>
</dbReference>
<dbReference type="EMBL" id="BAAAZO010000006">
    <property type="protein sequence ID" value="GAA3620543.1"/>
    <property type="molecule type" value="Genomic_DNA"/>
</dbReference>
<sequence length="317" mass="32554">MNREPTTGPPAQDENGSRPEFLSSWKGSVTGRHPMAAVPTRGLQGVAVIAGSLAVVAGVVIGGVAAVSTVANSGGQEPQNASLAASNVQSTAAPISSATAADGTVTPTATPTARKRKTATQEAVPVRTRTVTETAAPTGTATAKKQSSAAKKKAVTAAKKAEASPNTTVQWVGLVKNEVVADRCIDLAGVDGVALGTKPVSLVCYPGSTDNQEYETITQANGTFLLRNVKSHYCLDVPGRGADASGTEIGISDCLLGAQDNQMFKKQAQGNGFYLVNVKSGLCLDISNAGGNDKLEQVLTLFPCSPTDDHIWNFVTS</sequence>
<dbReference type="Proteomes" id="UP001501074">
    <property type="component" value="Unassembled WGS sequence"/>
</dbReference>
<feature type="region of interest" description="Disordered" evidence="1">
    <location>
        <begin position="99"/>
        <end position="120"/>
    </location>
</feature>
<dbReference type="RefSeq" id="WP_231481075.1">
    <property type="nucleotide sequence ID" value="NZ_BAAAZO010000006.1"/>
</dbReference>
<evidence type="ECO:0000259" key="2">
    <source>
        <dbReference type="Pfam" id="PF14200"/>
    </source>
</evidence>
<keyword evidence="4" id="KW-1185">Reference proteome</keyword>
<gene>
    <name evidence="3" type="ORF">GCM10022223_41830</name>
</gene>
<dbReference type="SUPFAM" id="SSF50370">
    <property type="entry name" value="Ricin B-like lectins"/>
    <property type="match status" value="1"/>
</dbReference>
<evidence type="ECO:0000313" key="4">
    <source>
        <dbReference type="Proteomes" id="UP001501074"/>
    </source>
</evidence>
<dbReference type="PROSITE" id="PS50231">
    <property type="entry name" value="RICIN_B_LECTIN"/>
    <property type="match status" value="1"/>
</dbReference>
<dbReference type="CDD" id="cd00161">
    <property type="entry name" value="beta-trefoil_Ricin-like"/>
    <property type="match status" value="1"/>
</dbReference>